<evidence type="ECO:0000259" key="1">
    <source>
        <dbReference type="Pfam" id="PF01370"/>
    </source>
</evidence>
<organism evidence="2 3">
    <name type="scientific">Phlebiopsis gigantea (strain 11061_1 CR5-6)</name>
    <name type="common">White-rot fungus</name>
    <name type="synonym">Peniophora gigantea</name>
    <dbReference type="NCBI Taxonomy" id="745531"/>
    <lineage>
        <taxon>Eukaryota</taxon>
        <taxon>Fungi</taxon>
        <taxon>Dikarya</taxon>
        <taxon>Basidiomycota</taxon>
        <taxon>Agaricomycotina</taxon>
        <taxon>Agaricomycetes</taxon>
        <taxon>Polyporales</taxon>
        <taxon>Phanerochaetaceae</taxon>
        <taxon>Phlebiopsis</taxon>
    </lineage>
</organism>
<dbReference type="InterPro" id="IPR001509">
    <property type="entry name" value="Epimerase_deHydtase"/>
</dbReference>
<dbReference type="EMBL" id="KN840593">
    <property type="protein sequence ID" value="KIP03941.1"/>
    <property type="molecule type" value="Genomic_DNA"/>
</dbReference>
<dbReference type="Proteomes" id="UP000053257">
    <property type="component" value="Unassembled WGS sequence"/>
</dbReference>
<dbReference type="AlphaFoldDB" id="A0A0C3RTE5"/>
<protein>
    <recommendedName>
        <fullName evidence="1">NAD-dependent epimerase/dehydratase domain-containing protein</fullName>
    </recommendedName>
</protein>
<name>A0A0C3RTE5_PHLG1</name>
<dbReference type="InterPro" id="IPR051783">
    <property type="entry name" value="NAD(P)-dependent_oxidoreduct"/>
</dbReference>
<reference evidence="2 3" key="1">
    <citation type="journal article" date="2014" name="PLoS Genet.">
        <title>Analysis of the Phlebiopsis gigantea genome, transcriptome and secretome provides insight into its pioneer colonization strategies of wood.</title>
        <authorList>
            <person name="Hori C."/>
            <person name="Ishida T."/>
            <person name="Igarashi K."/>
            <person name="Samejima M."/>
            <person name="Suzuki H."/>
            <person name="Master E."/>
            <person name="Ferreira P."/>
            <person name="Ruiz-Duenas F.J."/>
            <person name="Held B."/>
            <person name="Canessa P."/>
            <person name="Larrondo L.F."/>
            <person name="Schmoll M."/>
            <person name="Druzhinina I.S."/>
            <person name="Kubicek C.P."/>
            <person name="Gaskell J.A."/>
            <person name="Kersten P."/>
            <person name="St John F."/>
            <person name="Glasner J."/>
            <person name="Sabat G."/>
            <person name="Splinter BonDurant S."/>
            <person name="Syed K."/>
            <person name="Yadav J."/>
            <person name="Mgbeahuruike A.C."/>
            <person name="Kovalchuk A."/>
            <person name="Asiegbu F.O."/>
            <person name="Lackner G."/>
            <person name="Hoffmeister D."/>
            <person name="Rencoret J."/>
            <person name="Gutierrez A."/>
            <person name="Sun H."/>
            <person name="Lindquist E."/>
            <person name="Barry K."/>
            <person name="Riley R."/>
            <person name="Grigoriev I.V."/>
            <person name="Henrissat B."/>
            <person name="Kues U."/>
            <person name="Berka R.M."/>
            <person name="Martinez A.T."/>
            <person name="Covert S.F."/>
            <person name="Blanchette R.A."/>
            <person name="Cullen D."/>
        </authorList>
    </citation>
    <scope>NUCLEOTIDE SEQUENCE [LARGE SCALE GENOMIC DNA]</scope>
    <source>
        <strain evidence="2 3">11061_1 CR5-6</strain>
    </source>
</reference>
<keyword evidence="3" id="KW-1185">Reference proteome</keyword>
<dbReference type="GO" id="GO:0004029">
    <property type="term" value="F:aldehyde dehydrogenase (NAD+) activity"/>
    <property type="evidence" value="ECO:0007669"/>
    <property type="project" value="TreeGrafter"/>
</dbReference>
<gene>
    <name evidence="2" type="ORF">PHLGIDRAFT_129846</name>
</gene>
<dbReference type="PANTHER" id="PTHR48079:SF6">
    <property type="entry name" value="NAD(P)-BINDING DOMAIN-CONTAINING PROTEIN-RELATED"/>
    <property type="match status" value="1"/>
</dbReference>
<dbReference type="PANTHER" id="PTHR48079">
    <property type="entry name" value="PROTEIN YEEZ"/>
    <property type="match status" value="1"/>
</dbReference>
<dbReference type="HOGENOM" id="CLU_007383_12_2_1"/>
<dbReference type="Pfam" id="PF01370">
    <property type="entry name" value="Epimerase"/>
    <property type="match status" value="1"/>
</dbReference>
<feature type="domain" description="NAD-dependent epimerase/dehydratase" evidence="1">
    <location>
        <begin position="4"/>
        <end position="226"/>
    </location>
</feature>
<dbReference type="SUPFAM" id="SSF51735">
    <property type="entry name" value="NAD(P)-binding Rossmann-fold domains"/>
    <property type="match status" value="1"/>
</dbReference>
<evidence type="ECO:0000313" key="2">
    <source>
        <dbReference type="EMBL" id="KIP03941.1"/>
    </source>
</evidence>
<dbReference type="InterPro" id="IPR036291">
    <property type="entry name" value="NAD(P)-bd_dom_sf"/>
</dbReference>
<sequence length="336" mass="36155">MPSILFLGATGFIGGAVLAHLQKSFPNSTFMALVRNERAVNVVNKFINVDSALPKVATIVASLEDIERVADLAYEADMVINVADSDSVPLRDGLLRGLKRRYDNGKGVASFIHTSGAAIYWDGTQDGKFNDSGKVWTDEEADVRSLAEKMVHGPIDCSLLKAQEEGYMNAFIVCPSCAHGVSPVRRASVYFKSLIGDALQKKRVVYVGEGSNVTGMIHVNDLASLYGILVWNLLGAAGRLLSSSPYGRYIIASAENRVPYKTVATRLAQELYKHGRIDDPEPASVSSGEAGPLLQVITAQNAIVNPKQAYALGWTPTHPTLAETFADDVMVALEAA</sequence>
<accession>A0A0C3RTE5</accession>
<proteinExistence type="predicted"/>
<dbReference type="GO" id="GO:0005737">
    <property type="term" value="C:cytoplasm"/>
    <property type="evidence" value="ECO:0007669"/>
    <property type="project" value="TreeGrafter"/>
</dbReference>
<evidence type="ECO:0000313" key="3">
    <source>
        <dbReference type="Proteomes" id="UP000053257"/>
    </source>
</evidence>
<dbReference type="Gene3D" id="3.40.50.720">
    <property type="entry name" value="NAD(P)-binding Rossmann-like Domain"/>
    <property type="match status" value="1"/>
</dbReference>
<dbReference type="STRING" id="745531.A0A0C3RTE5"/>
<dbReference type="OrthoDB" id="2130169at2759"/>